<dbReference type="InterPro" id="IPR036866">
    <property type="entry name" value="RibonucZ/Hydroxyglut_hydro"/>
</dbReference>
<proteinExistence type="predicted"/>
<dbReference type="CDD" id="cd16278">
    <property type="entry name" value="metallo-hydrolase-like_MBL-fold"/>
    <property type="match status" value="1"/>
</dbReference>
<dbReference type="EMBL" id="QOUI01000015">
    <property type="protein sequence ID" value="RCK68048.1"/>
    <property type="molecule type" value="Genomic_DNA"/>
</dbReference>
<dbReference type="SMART" id="SM00849">
    <property type="entry name" value="Lactamase_B"/>
    <property type="match status" value="1"/>
</dbReference>
<reference evidence="2 3" key="1">
    <citation type="submission" date="2018-07" db="EMBL/GenBank/DDBJ databases">
        <title>Desertimonas flava gen. nov. sp. nov.</title>
        <authorList>
            <person name="Liu S."/>
        </authorList>
    </citation>
    <scope>NUCLEOTIDE SEQUENCE [LARGE SCALE GENOMIC DNA]</scope>
    <source>
        <strain evidence="2 3">16Sb5-5</strain>
    </source>
</reference>
<gene>
    <name evidence="2" type="ORF">DT076_18460</name>
</gene>
<evidence type="ECO:0000313" key="2">
    <source>
        <dbReference type="EMBL" id="RCK68048.1"/>
    </source>
</evidence>
<dbReference type="Pfam" id="PF00753">
    <property type="entry name" value="Lactamase_B"/>
    <property type="match status" value="2"/>
</dbReference>
<protein>
    <submittedName>
        <fullName evidence="2">MBL fold metallo-hydrolase</fullName>
    </submittedName>
</protein>
<dbReference type="AlphaFoldDB" id="A0A367YQE9"/>
<keyword evidence="3" id="KW-1185">Reference proteome</keyword>
<accession>A0A367YQE9</accession>
<dbReference type="GO" id="GO:0016787">
    <property type="term" value="F:hydrolase activity"/>
    <property type="evidence" value="ECO:0007669"/>
    <property type="project" value="UniProtKB-KW"/>
</dbReference>
<dbReference type="Gene3D" id="3.60.15.10">
    <property type="entry name" value="Ribonuclease Z/Hydroxyacylglutathione hydrolase-like"/>
    <property type="match status" value="1"/>
</dbReference>
<dbReference type="SUPFAM" id="SSF56281">
    <property type="entry name" value="Metallo-hydrolase/oxidoreductase"/>
    <property type="match status" value="1"/>
</dbReference>
<sequence>MTLEGTNTWVLQPDSGPAVVVDPGPADDAHLDTVVGACPEGVGTVLLTHHHADHLDGVPGLVRRTGAPVRAVRADLSSADPLDDGEVLTWPGLAVEVLHVPGHTSDSAAFLLDAGDGPRLLTGDTVLGRGTSVIAHPDGDLTAYLASLERLQQVVGERGVVELLPGHGPVVGRPAEVVASYREHRQQRLAEVRAAVAAGARTPEEVVRRVYGELEPTLHQAALRSARAQLAHLGVPG</sequence>
<evidence type="ECO:0000259" key="1">
    <source>
        <dbReference type="SMART" id="SM00849"/>
    </source>
</evidence>
<dbReference type="PANTHER" id="PTHR23131:SF0">
    <property type="entry name" value="ENDORIBONUCLEASE LACTB2"/>
    <property type="match status" value="1"/>
</dbReference>
<keyword evidence="2" id="KW-0378">Hydrolase</keyword>
<dbReference type="InterPro" id="IPR050662">
    <property type="entry name" value="Sec-metab_biosynth-thioest"/>
</dbReference>
<evidence type="ECO:0000313" key="3">
    <source>
        <dbReference type="Proteomes" id="UP000252770"/>
    </source>
</evidence>
<dbReference type="InterPro" id="IPR041516">
    <property type="entry name" value="LACTB2_WH"/>
</dbReference>
<dbReference type="Proteomes" id="UP000252770">
    <property type="component" value="Unassembled WGS sequence"/>
</dbReference>
<dbReference type="InterPro" id="IPR001279">
    <property type="entry name" value="Metallo-B-lactamas"/>
</dbReference>
<comment type="caution">
    <text evidence="2">The sequence shown here is derived from an EMBL/GenBank/DDBJ whole genome shotgun (WGS) entry which is preliminary data.</text>
</comment>
<dbReference type="Gene3D" id="1.10.10.10">
    <property type="entry name" value="Winged helix-like DNA-binding domain superfamily/Winged helix DNA-binding domain"/>
    <property type="match status" value="1"/>
</dbReference>
<dbReference type="InterPro" id="IPR036388">
    <property type="entry name" value="WH-like_DNA-bd_sf"/>
</dbReference>
<dbReference type="Pfam" id="PF17778">
    <property type="entry name" value="WHD_BLACT"/>
    <property type="match status" value="1"/>
</dbReference>
<feature type="domain" description="Metallo-beta-lactamase" evidence="1">
    <location>
        <begin position="5"/>
        <end position="167"/>
    </location>
</feature>
<dbReference type="PANTHER" id="PTHR23131">
    <property type="entry name" value="ENDORIBONUCLEASE LACTB2"/>
    <property type="match status" value="1"/>
</dbReference>
<organism evidence="2 3">
    <name type="scientific">Desertihabitans brevis</name>
    <dbReference type="NCBI Taxonomy" id="2268447"/>
    <lineage>
        <taxon>Bacteria</taxon>
        <taxon>Bacillati</taxon>
        <taxon>Actinomycetota</taxon>
        <taxon>Actinomycetes</taxon>
        <taxon>Propionibacteriales</taxon>
        <taxon>Propionibacteriaceae</taxon>
        <taxon>Desertihabitans</taxon>
    </lineage>
</organism>
<name>A0A367YQE9_9ACTN</name>